<protein>
    <submittedName>
        <fullName evidence="3">Uncharacterized protein</fullName>
    </submittedName>
</protein>
<sequence length="85" mass="9978">MWMRITIIFNGCCSASLALLEFHLFRNKSLNVLSWYWPGSTWFYVVFGERYCILRRCVFRPIPFIDALKELNAGFDAVLFRCGDA</sequence>
<evidence type="ECO:0000256" key="1">
    <source>
        <dbReference type="SAM" id="Phobius"/>
    </source>
</evidence>
<keyword evidence="1" id="KW-0472">Membrane</keyword>
<reference evidence="3" key="2">
    <citation type="submission" date="2013-09" db="EMBL/GenBank/DDBJ databases">
        <authorList>
            <person name="Wang G."/>
            <person name="Yang Y."/>
            <person name="Su Y."/>
        </authorList>
    </citation>
    <scope>NUCLEOTIDE SEQUENCE</scope>
    <source>
        <strain evidence="3">ATCC 39006</strain>
    </source>
</reference>
<reference evidence="3" key="4">
    <citation type="submission" date="2017-11" db="EMBL/GenBank/DDBJ databases">
        <title>Complete genome sequence of Serratia sp. ATCC 39006.</title>
        <authorList>
            <person name="Hampton H.G."/>
            <person name="Jackson S.A."/>
            <person name="Jauregui R."/>
            <person name="Poulter G.T.M."/>
            <person name="Salmond G.P.C."/>
            <person name="Fineran P.C."/>
        </authorList>
    </citation>
    <scope>NUCLEOTIDE SEQUENCE</scope>
    <source>
        <strain evidence="3">ATCC 39006</strain>
    </source>
</reference>
<evidence type="ECO:0000313" key="5">
    <source>
        <dbReference type="Proteomes" id="UP000233778"/>
    </source>
</evidence>
<dbReference type="KEGG" id="sera:Ser39006_016905"/>
<evidence type="ECO:0000313" key="2">
    <source>
        <dbReference type="EMBL" id="AUH01335.1"/>
    </source>
</evidence>
<evidence type="ECO:0000313" key="3">
    <source>
        <dbReference type="EMBL" id="AUH05656.1"/>
    </source>
</evidence>
<reference evidence="2 5" key="3">
    <citation type="submission" date="2017-11" db="EMBL/GenBank/DDBJ databases">
        <title>Complete genome sequence of Serratia sp. ATCC 39006 LacA.</title>
        <authorList>
            <person name="Hampton H.G."/>
            <person name="Jackson S.A."/>
            <person name="Jauregui R."/>
            <person name="Poulter G.T.M."/>
            <person name="Salmond G.P.C."/>
            <person name="Fineran P.C."/>
        </authorList>
    </citation>
    <scope>NUCLEOTIDE SEQUENCE [LARGE SCALE GENOMIC DNA]</scope>
    <source>
        <strain evidence="2 5">ATCC 39006</strain>
    </source>
</reference>
<organism evidence="3 4">
    <name type="scientific">Serratia sp. (strain ATCC 39006)</name>
    <name type="common">Prodigiosinella confusarubida</name>
    <dbReference type="NCBI Taxonomy" id="104623"/>
    <lineage>
        <taxon>Bacteria</taxon>
        <taxon>Pseudomonadati</taxon>
        <taxon>Pseudomonadota</taxon>
        <taxon>Gammaproteobacteria</taxon>
        <taxon>Enterobacterales</taxon>
        <taxon>Pectobacteriaceae</taxon>
        <taxon>Prodigiosinella</taxon>
    </lineage>
</organism>
<evidence type="ECO:0000313" key="4">
    <source>
        <dbReference type="Proteomes" id="UP000017700"/>
    </source>
</evidence>
<accession>A0A2I5TM78</accession>
<dbReference type="Proteomes" id="UP000233778">
    <property type="component" value="Chromosome"/>
</dbReference>
<proteinExistence type="predicted"/>
<keyword evidence="1" id="KW-0812">Transmembrane</keyword>
<reference evidence="3 4" key="1">
    <citation type="journal article" date="2013" name="Genome Announc.">
        <title>Draft genome sequence of Serratia sp. strain ATCC 39006, a model bacterium for analysis of the biosynthesis and regulation of prodigiosin, a carbapenem, and gas vesicles.</title>
        <authorList>
            <person name="Fineran P.C."/>
            <person name="Iglesias Cans M.C."/>
            <person name="Ramsay J.P."/>
            <person name="Wilf N.M."/>
            <person name="Cossyleon D."/>
            <person name="McNeil M.B."/>
            <person name="Williamson N.R."/>
            <person name="Monson R.E."/>
            <person name="Becher S.A."/>
            <person name="Stanton J.A."/>
            <person name="Brugger K."/>
            <person name="Brown S.D."/>
            <person name="Salmond G.P."/>
        </authorList>
    </citation>
    <scope>NUCLEOTIDE SEQUENCE [LARGE SCALE GENOMIC DNA]</scope>
    <source>
        <strain evidence="3">ATCC 39006</strain>
        <strain evidence="4">ATCC 39006 / SC 11482</strain>
    </source>
</reference>
<keyword evidence="1" id="KW-1133">Transmembrane helix</keyword>
<keyword evidence="4" id="KW-1185">Reference proteome</keyword>
<dbReference type="Proteomes" id="UP000017700">
    <property type="component" value="Chromosome"/>
</dbReference>
<dbReference type="AlphaFoldDB" id="A0A2I5TM78"/>
<gene>
    <name evidence="2" type="ORF">CWC46_16905</name>
    <name evidence="3" type="ORF">Ser39006_016905</name>
</gene>
<dbReference type="KEGG" id="serq:CWC46_16905"/>
<dbReference type="EMBL" id="CP025084">
    <property type="protein sequence ID" value="AUH05656.1"/>
    <property type="molecule type" value="Genomic_DNA"/>
</dbReference>
<name>A0A2I5TM78_SERS3</name>
<dbReference type="RefSeq" id="WP_021015369.1">
    <property type="nucleotide sequence ID" value="NZ_CP025084.1"/>
</dbReference>
<dbReference type="EMBL" id="CP025085">
    <property type="protein sequence ID" value="AUH01335.1"/>
    <property type="molecule type" value="Genomic_DNA"/>
</dbReference>
<feature type="transmembrane region" description="Helical" evidence="1">
    <location>
        <begin position="34"/>
        <end position="53"/>
    </location>
</feature>